<dbReference type="Pfam" id="PF14350">
    <property type="entry name" value="Beta_protein"/>
    <property type="match status" value="1"/>
</dbReference>
<dbReference type="AlphaFoldDB" id="A0A4U7N656"/>
<accession>A0A4U7N656</accession>
<sequence length="372" mass="41359">MLPYHPTLRLKLGEYVAASRIARDVQEHIRPRFVICPPKERDPEKGAPLSPDEIAHYSGERMGKYWPVRPAFVDPQFVAPALGDNGIKTLFRIAQGRNPNLIPVATVADLFNPIYKGFLRSKSPRLGVYVPFSEVEPDTLLRGLHEVGARPEDTVVFLDFTGADLMPEIAAGSVAGVFDFLNECAVWARIVFQGSAFPAKNPAAVGADKLVPRDEWKTFLAAMRECSVQREVIAYGDFGADCGEMAFSTKGGGRPIRHLRYTTPDHTLVVRGGKEGQDRDVMKQVFQRILDSGHFAGQHFSYADDRIWRGAKGLDGCGNASMWREWNTAHHLTRVVRDLGALEGIKFADARVSQPSQQISWLEDDDMVIEPS</sequence>
<protein>
    <recommendedName>
        <fullName evidence="3">T4 beta protein</fullName>
    </recommendedName>
</protein>
<dbReference type="Proteomes" id="UP000306575">
    <property type="component" value="Unassembled WGS sequence"/>
</dbReference>
<gene>
    <name evidence="1" type="ORF">FAP39_06310</name>
</gene>
<name>A0A4U7N656_9RHOB</name>
<comment type="caution">
    <text evidence="1">The sequence shown here is derived from an EMBL/GenBank/DDBJ whole genome shotgun (WGS) entry which is preliminary data.</text>
</comment>
<dbReference type="EMBL" id="SULI01000005">
    <property type="protein sequence ID" value="TKZ21349.1"/>
    <property type="molecule type" value="Genomic_DNA"/>
</dbReference>
<dbReference type="RefSeq" id="WP_138015552.1">
    <property type="nucleotide sequence ID" value="NZ_SULI01000005.1"/>
</dbReference>
<evidence type="ECO:0000313" key="2">
    <source>
        <dbReference type="Proteomes" id="UP000306575"/>
    </source>
</evidence>
<keyword evidence="2" id="KW-1185">Reference proteome</keyword>
<organism evidence="1 2">
    <name type="scientific">Shimia litoralis</name>
    <dbReference type="NCBI Taxonomy" id="420403"/>
    <lineage>
        <taxon>Bacteria</taxon>
        <taxon>Pseudomonadati</taxon>
        <taxon>Pseudomonadota</taxon>
        <taxon>Alphaproteobacteria</taxon>
        <taxon>Rhodobacterales</taxon>
        <taxon>Roseobacteraceae</taxon>
    </lineage>
</organism>
<proteinExistence type="predicted"/>
<reference evidence="1 2" key="1">
    <citation type="submission" date="2019-04" db="EMBL/GenBank/DDBJ databases">
        <title>Genome sequence of Pelagicola litoralis CL-ES2.</title>
        <authorList>
            <person name="Cao J."/>
        </authorList>
    </citation>
    <scope>NUCLEOTIDE SEQUENCE [LARGE SCALE GENOMIC DNA]</scope>
    <source>
        <strain evidence="1 2">CL-ES2</strain>
    </source>
</reference>
<evidence type="ECO:0008006" key="3">
    <source>
        <dbReference type="Google" id="ProtNLM"/>
    </source>
</evidence>
<dbReference type="InterPro" id="IPR025683">
    <property type="entry name" value="Protein_beta"/>
</dbReference>
<evidence type="ECO:0000313" key="1">
    <source>
        <dbReference type="EMBL" id="TKZ21349.1"/>
    </source>
</evidence>
<dbReference type="OrthoDB" id="1492299at2"/>